<dbReference type="PANTHER" id="PTHR11199:SF0">
    <property type="entry name" value="LD34181P-RELATED"/>
    <property type="match status" value="1"/>
</dbReference>
<reference evidence="5" key="1">
    <citation type="journal article" date="2023" name="Mol. Biol. Evol.">
        <title>Third-Generation Sequencing Reveals the Adaptive Role of the Epigenome in Three Deep-Sea Polychaetes.</title>
        <authorList>
            <person name="Perez M."/>
            <person name="Aroh O."/>
            <person name="Sun Y."/>
            <person name="Lan Y."/>
            <person name="Juniper S.K."/>
            <person name="Young C.R."/>
            <person name="Angers B."/>
            <person name="Qian P.Y."/>
        </authorList>
    </citation>
    <scope>NUCLEOTIDE SEQUENCE</scope>
    <source>
        <strain evidence="5">P08H-3</strain>
    </source>
</reference>
<protein>
    <recommendedName>
        <fullName evidence="4">SCD domain-containing protein</fullName>
    </recommendedName>
</protein>
<dbReference type="Proteomes" id="UP001208570">
    <property type="component" value="Unassembled WGS sequence"/>
</dbReference>
<gene>
    <name evidence="5" type="ORF">LSH36_233g09086</name>
</gene>
<dbReference type="SUPFAM" id="SSF48371">
    <property type="entry name" value="ARM repeat"/>
    <property type="match status" value="1"/>
</dbReference>
<feature type="compositionally biased region" description="Polar residues" evidence="3">
    <location>
        <begin position="49"/>
        <end position="62"/>
    </location>
</feature>
<feature type="compositionally biased region" description="Polar residues" evidence="3">
    <location>
        <begin position="1166"/>
        <end position="1176"/>
    </location>
</feature>
<evidence type="ECO:0000256" key="2">
    <source>
        <dbReference type="SAM" id="Coils"/>
    </source>
</evidence>
<dbReference type="InterPro" id="IPR039662">
    <property type="entry name" value="Cohesin_Scc3/SA"/>
</dbReference>
<dbReference type="Pfam" id="PF24571">
    <property type="entry name" value="HEAT_SCC3-SA"/>
    <property type="match status" value="1"/>
</dbReference>
<feature type="compositionally biased region" description="Basic residues" evidence="3">
    <location>
        <begin position="1193"/>
        <end position="1203"/>
    </location>
</feature>
<keyword evidence="6" id="KW-1185">Reference proteome</keyword>
<dbReference type="GO" id="GO:0000785">
    <property type="term" value="C:chromatin"/>
    <property type="evidence" value="ECO:0007669"/>
    <property type="project" value="TreeGrafter"/>
</dbReference>
<evidence type="ECO:0000313" key="5">
    <source>
        <dbReference type="EMBL" id="KAK2155725.1"/>
    </source>
</evidence>
<feature type="region of interest" description="Disordered" evidence="3">
    <location>
        <begin position="1098"/>
        <end position="1203"/>
    </location>
</feature>
<name>A0AAD9N3U8_9ANNE</name>
<dbReference type="GO" id="GO:0007062">
    <property type="term" value="P:sister chromatid cohesion"/>
    <property type="evidence" value="ECO:0007669"/>
    <property type="project" value="UniProtKB-ARBA"/>
</dbReference>
<dbReference type="InterPro" id="IPR013721">
    <property type="entry name" value="STAG"/>
</dbReference>
<evidence type="ECO:0000256" key="3">
    <source>
        <dbReference type="SAM" id="MobiDB-lite"/>
    </source>
</evidence>
<feature type="region of interest" description="Disordered" evidence="3">
    <location>
        <begin position="1"/>
        <end position="119"/>
    </location>
</feature>
<dbReference type="InterPro" id="IPR056396">
    <property type="entry name" value="HEAT_SCC3-SA"/>
</dbReference>
<dbReference type="GO" id="GO:0005634">
    <property type="term" value="C:nucleus"/>
    <property type="evidence" value="ECO:0007669"/>
    <property type="project" value="TreeGrafter"/>
</dbReference>
<dbReference type="GO" id="GO:0003682">
    <property type="term" value="F:chromatin binding"/>
    <property type="evidence" value="ECO:0007669"/>
    <property type="project" value="TreeGrafter"/>
</dbReference>
<dbReference type="GO" id="GO:0008278">
    <property type="term" value="C:cohesin complex"/>
    <property type="evidence" value="ECO:0007669"/>
    <property type="project" value="TreeGrafter"/>
</dbReference>
<evidence type="ECO:0000313" key="6">
    <source>
        <dbReference type="Proteomes" id="UP001208570"/>
    </source>
</evidence>
<feature type="compositionally biased region" description="Basic residues" evidence="3">
    <location>
        <begin position="1099"/>
        <end position="1108"/>
    </location>
</feature>
<evidence type="ECO:0000256" key="1">
    <source>
        <dbReference type="ARBA" id="ARBA00005486"/>
    </source>
</evidence>
<dbReference type="InterPro" id="IPR016024">
    <property type="entry name" value="ARM-type_fold"/>
</dbReference>
<feature type="compositionally biased region" description="Basic residues" evidence="3">
    <location>
        <begin position="90"/>
        <end position="105"/>
    </location>
</feature>
<dbReference type="PANTHER" id="PTHR11199">
    <property type="entry name" value="STROMAL ANTIGEN"/>
    <property type="match status" value="1"/>
</dbReference>
<feature type="coiled-coil region" evidence="2">
    <location>
        <begin position="291"/>
        <end position="325"/>
    </location>
</feature>
<dbReference type="Pfam" id="PF21581">
    <property type="entry name" value="SCD"/>
    <property type="match status" value="1"/>
</dbReference>
<evidence type="ECO:0000259" key="4">
    <source>
        <dbReference type="PROSITE" id="PS51425"/>
    </source>
</evidence>
<dbReference type="EMBL" id="JAODUP010000233">
    <property type="protein sequence ID" value="KAK2155725.1"/>
    <property type="molecule type" value="Genomic_DNA"/>
</dbReference>
<dbReference type="Pfam" id="PF08514">
    <property type="entry name" value="STAG"/>
    <property type="match status" value="1"/>
</dbReference>
<sequence>MAQLPDPDKNLLEAMFQLPGKSITGAPPPRSIQTPMPIGRPPRRAREVAQTSYGTNITTVDTSEIMEPSSEISVPDRDDDSDFEDPRVLTKTKTRRTGTRGRGKRTQGATIHQRSRTEQEGESSLFEIVKLGSVALSAVVDDWIESYKQDRDTALLDLIQFFIHCSGCKGRITVQMYQSMEHAEIIRKMTEQFDEDSGDYPLIMSGPQWKKFRTNFCDFIMVLVRQCQYSIIYDQYMMDNVISLLTGLTDSQVRAFRHTSTLASMKLMTALVDVALNLSISLDHTQRQYEAERAKNRNKQASERLEMLMAKRQEIEENQEEIRNMLTYIFKGVFVHRYRDTQPDIRSICMAEIGVWMKRYPGMFLDDSYLKYVGWTLYDRVGDVRLCCLRCLLPLYDTDELAPKLELFTNRFKDRIVEMTLDKEYDVAVQAVKLVIEIFKFSENVLADKDCENVYELVYSSHRAVAQAAGEFLNTKLFSKENEEAKNLKTKKGKKRSENTPLIRDLVQFFIESELHEHGAYLVDSLWEINDMLKDWECMTDLLLEEPGRGEEAMDDRQETSLIEIMICCVKQAATGEYPVGRGPTRKLTTKESKQVMEDKTKLTEHFIVTLPQLLAKYNVDAEKVANLLQIPLYFDLEIYTTSRQEKNLDLLLRHICDIVDKHTDSEVLENCSKVLENFCNENFAISGKSNVARSTLIDALVQRYKEAFQEFFQEGEEPDEDDAYALMASLKRIYAFYCCHDLNSWGLWDSLFAIVKGGQDGNTIPEEIVCKAIACCSHAVLWFLEGLNESNPDKTQMKELKKRVGHFFKTCHQLMYHQQDKIQEEAYITICDLLIVFSKNLSNTPTFEPLAYEPDKNLQLQLSGFLNDKVFIEDDDDDMDENQKIEELHKRRNFLASFCKLVVYNVVVIRNAADMFKYYMRFYNDYGDIIKATLGKAREINKVSTAKTLALSLIQLFTELQQEQGWNVDRTSEGYQAIKELARRFSLSFGLDQIKNREAVAAMHKEGILFCVNPLENSQMPEGPPPNIAFLEILAEFSNKLMRQDKKVVLAFLDRQFPGPIPQEDNELWAPYLMYRSYLVQGEGDVSMPANKTITVAKRGRAAKRKQKAADDTGMWQVKDSHTPARGIPGPLTSTVIKRRRTEPDQESEPGTESELGSEREFEGEQTSQQVSLSGRQRHKRLANRRANSSYTRRRRQQQRQVKHLGSLTFIADLVTVSNKISRLLRLCDSNSTPVEKSPVSIVVQVAESSEDSEELFEKPGKSFVKRTLLVRSVRNARRSRNRTASIFTGISSIPEDLAVRHQRHVSLLMLIPCLTICLFSFL</sequence>
<feature type="compositionally biased region" description="Basic and acidic residues" evidence="3">
    <location>
        <begin position="1"/>
        <end position="11"/>
    </location>
</feature>
<comment type="caution">
    <text evidence="5">The sequence shown here is derived from an EMBL/GenBank/DDBJ whole genome shotgun (WGS) entry which is preliminary data.</text>
</comment>
<feature type="domain" description="SCD" evidence="4">
    <location>
        <begin position="334"/>
        <end position="419"/>
    </location>
</feature>
<comment type="similarity">
    <text evidence="1">Belongs to the SCC3 family.</text>
</comment>
<dbReference type="InterPro" id="IPR020839">
    <property type="entry name" value="SCD"/>
</dbReference>
<keyword evidence="2" id="KW-0175">Coiled coil</keyword>
<accession>A0AAD9N3U8</accession>
<organism evidence="5 6">
    <name type="scientific">Paralvinella palmiformis</name>
    <dbReference type="NCBI Taxonomy" id="53620"/>
    <lineage>
        <taxon>Eukaryota</taxon>
        <taxon>Metazoa</taxon>
        <taxon>Spiralia</taxon>
        <taxon>Lophotrochozoa</taxon>
        <taxon>Annelida</taxon>
        <taxon>Polychaeta</taxon>
        <taxon>Sedentaria</taxon>
        <taxon>Canalipalpata</taxon>
        <taxon>Terebellida</taxon>
        <taxon>Terebelliformia</taxon>
        <taxon>Alvinellidae</taxon>
        <taxon>Paralvinella</taxon>
    </lineage>
</organism>
<dbReference type="PROSITE" id="PS51425">
    <property type="entry name" value="SCD"/>
    <property type="match status" value="1"/>
</dbReference>
<proteinExistence type="inferred from homology"/>